<evidence type="ECO:0000313" key="1">
    <source>
        <dbReference type="EMBL" id="SDS11106.1"/>
    </source>
</evidence>
<dbReference type="STRING" id="684552.SAMN04489719_1566"/>
<dbReference type="EMBL" id="LT629734">
    <property type="protein sequence ID" value="SDS11106.1"/>
    <property type="molecule type" value="Genomic_DNA"/>
</dbReference>
<dbReference type="Proteomes" id="UP000199649">
    <property type="component" value="Chromosome I"/>
</dbReference>
<dbReference type="SUPFAM" id="SSF53474">
    <property type="entry name" value="alpha/beta-Hydrolases"/>
    <property type="match status" value="1"/>
</dbReference>
<gene>
    <name evidence="1" type="ORF">SAMN04489719_1566</name>
</gene>
<proteinExistence type="predicted"/>
<protein>
    <recommendedName>
        <fullName evidence="3">Alpha/beta hydrolase</fullName>
    </recommendedName>
</protein>
<dbReference type="RefSeq" id="WP_157674271.1">
    <property type="nucleotide sequence ID" value="NZ_LT629734.1"/>
</dbReference>
<dbReference type="OrthoDB" id="4790882at2"/>
<organism evidence="1 2">
    <name type="scientific">Agrococcus carbonis</name>
    <dbReference type="NCBI Taxonomy" id="684552"/>
    <lineage>
        <taxon>Bacteria</taxon>
        <taxon>Bacillati</taxon>
        <taxon>Actinomycetota</taxon>
        <taxon>Actinomycetes</taxon>
        <taxon>Micrococcales</taxon>
        <taxon>Microbacteriaceae</taxon>
        <taxon>Agrococcus</taxon>
    </lineage>
</organism>
<dbReference type="Gene3D" id="3.40.50.1820">
    <property type="entry name" value="alpha/beta hydrolase"/>
    <property type="match status" value="1"/>
</dbReference>
<keyword evidence="2" id="KW-1185">Reference proteome</keyword>
<sequence>MSGWSGGGGAAAEGVGAAAEGVGGAGAVVGGAIAAFGGSGGSFGGPLAGGGFAAVAGGGGAFRAPGGAAAAVAWDSSATGIACARLRDGVAQLELALVALRGVPDLRVQPAPGVDRAALRACAAELDLRAQEAQRLCGELARLEEATLVVGRAYEAASDHVRGAIERLAAPVAHGAGMALRLAIQGALATAPAWAPGALLGAGVAVSAVLAIGLVGVPVAARLAVADPERAAELVARGGDGARDALEQASALWEGLGETLLANPLFRGALAIAVESVDEAVAGFLLVPPLPAGALGERVEDTVVHAALAASAAGATRLFTGSPGRVRAGATRALPAPTGPVGSGGAAMRILRDAEHPVTVRTHRLRDGTLHHEVLVRGTESWGPSAETGLDGLANLENAASVPRSLQGSDAAVVEAMRAAGVQEGDSVDLFGYSQGGAAVANVAATGRFDVRSVQLVGAPVGGTEIPPGVDVLSVAHSGDLVAAGDGMADGSVDTAYLENRGDEGRGAARDHSDADYVTTLDAVDGHDFVIDAHQARRAERMAGAVPIRAVGIEIERSP</sequence>
<accession>A0A1H1PIN3</accession>
<dbReference type="InterPro" id="IPR029058">
    <property type="entry name" value="AB_hydrolase_fold"/>
</dbReference>
<evidence type="ECO:0008006" key="3">
    <source>
        <dbReference type="Google" id="ProtNLM"/>
    </source>
</evidence>
<reference evidence="2" key="1">
    <citation type="submission" date="2016-10" db="EMBL/GenBank/DDBJ databases">
        <authorList>
            <person name="Varghese N."/>
            <person name="Submissions S."/>
        </authorList>
    </citation>
    <scope>NUCLEOTIDE SEQUENCE [LARGE SCALE GENOMIC DNA]</scope>
    <source>
        <strain evidence="2">DSM 22965</strain>
    </source>
</reference>
<evidence type="ECO:0000313" key="2">
    <source>
        <dbReference type="Proteomes" id="UP000199649"/>
    </source>
</evidence>
<dbReference type="AlphaFoldDB" id="A0A1H1PIN3"/>
<name>A0A1H1PIN3_9MICO</name>